<name>A0A5B9M6U0_9BACT</name>
<sequence>MMSMQLVDHGGAMDHGTLLWIGDRDADAFCDAYDFCESHVSQLAYRVDLKTALLRPASAVRTILCCRDNDSAESIELFQTLCRLHTDAKAFLLLGPLCAGARPAPSDLFDVPTITWHQWESFLPGYLRRCGWANQPSAAPESIAVVASSYANASALLSIASSGRASALWCRPDQLATLRHFDEVWWDDSATQGECWDDLMNRLADPDCQHVWISGNVTPKTKFAARQAGVDLVIAKPGDFTLLIDRVAGGSGIRQRRAA</sequence>
<dbReference type="Proteomes" id="UP000321353">
    <property type="component" value="Chromosome"/>
</dbReference>
<accession>A0A5B9M6U0</accession>
<proteinExistence type="predicted"/>
<dbReference type="KEGG" id="smam:Mal15_08620"/>
<dbReference type="AlphaFoldDB" id="A0A5B9M6U0"/>
<protein>
    <submittedName>
        <fullName evidence="1">Uncharacterized protein</fullName>
    </submittedName>
</protein>
<evidence type="ECO:0000313" key="1">
    <source>
        <dbReference type="EMBL" id="QEF96832.1"/>
    </source>
</evidence>
<keyword evidence="2" id="KW-1185">Reference proteome</keyword>
<dbReference type="EMBL" id="CP036264">
    <property type="protein sequence ID" value="QEF96832.1"/>
    <property type="molecule type" value="Genomic_DNA"/>
</dbReference>
<organism evidence="1 2">
    <name type="scientific">Stieleria maiorica</name>
    <dbReference type="NCBI Taxonomy" id="2795974"/>
    <lineage>
        <taxon>Bacteria</taxon>
        <taxon>Pseudomonadati</taxon>
        <taxon>Planctomycetota</taxon>
        <taxon>Planctomycetia</taxon>
        <taxon>Pirellulales</taxon>
        <taxon>Pirellulaceae</taxon>
        <taxon>Stieleria</taxon>
    </lineage>
</organism>
<gene>
    <name evidence="1" type="ORF">Mal15_08620</name>
</gene>
<evidence type="ECO:0000313" key="2">
    <source>
        <dbReference type="Proteomes" id="UP000321353"/>
    </source>
</evidence>
<reference evidence="1 2" key="1">
    <citation type="submission" date="2019-02" db="EMBL/GenBank/DDBJ databases">
        <title>Planctomycetal bacteria perform biofilm scaping via a novel small molecule.</title>
        <authorList>
            <person name="Jeske O."/>
            <person name="Boedeker C."/>
            <person name="Wiegand S."/>
            <person name="Breitling P."/>
            <person name="Kallscheuer N."/>
            <person name="Jogler M."/>
            <person name="Rohde M."/>
            <person name="Petersen J."/>
            <person name="Medema M.H."/>
            <person name="Surup F."/>
            <person name="Jogler C."/>
        </authorList>
    </citation>
    <scope>NUCLEOTIDE SEQUENCE [LARGE SCALE GENOMIC DNA]</scope>
    <source>
        <strain evidence="1 2">Mal15</strain>
    </source>
</reference>